<gene>
    <name evidence="2" type="primary">neuC</name>
    <name evidence="2" type="ORF">DI586_06430</name>
</gene>
<comment type="caution">
    <text evidence="2">The sequence shown here is derived from an EMBL/GenBank/DDBJ whole genome shotgun (WGS) entry which is preliminary data.</text>
</comment>
<dbReference type="SUPFAM" id="SSF53756">
    <property type="entry name" value="UDP-Glycosyltransferase/glycogen phosphorylase"/>
    <property type="match status" value="1"/>
</dbReference>
<evidence type="ECO:0000313" key="3">
    <source>
        <dbReference type="Proteomes" id="UP000249739"/>
    </source>
</evidence>
<accession>A0A2W5FKN7</accession>
<dbReference type="InterPro" id="IPR029767">
    <property type="entry name" value="WecB-like"/>
</dbReference>
<dbReference type="GO" id="GO:0006047">
    <property type="term" value="P:UDP-N-acetylglucosamine metabolic process"/>
    <property type="evidence" value="ECO:0007669"/>
    <property type="project" value="InterPro"/>
</dbReference>
<dbReference type="Pfam" id="PF02350">
    <property type="entry name" value="Epimerase_2"/>
    <property type="match status" value="1"/>
</dbReference>
<dbReference type="Proteomes" id="UP000249739">
    <property type="component" value="Unassembled WGS sequence"/>
</dbReference>
<dbReference type="PANTHER" id="PTHR43174">
    <property type="entry name" value="UDP-N-ACETYLGLUCOSAMINE 2-EPIMERASE"/>
    <property type="match status" value="1"/>
</dbReference>
<reference evidence="2 3" key="1">
    <citation type="submission" date="2017-08" db="EMBL/GenBank/DDBJ databases">
        <title>Infants hospitalized years apart are colonized by the same room-sourced microbial strains.</title>
        <authorList>
            <person name="Brooks B."/>
            <person name="Olm M.R."/>
            <person name="Firek B.A."/>
            <person name="Baker R."/>
            <person name="Thomas B.C."/>
            <person name="Morowitz M.J."/>
            <person name="Banfield J.F."/>
        </authorList>
    </citation>
    <scope>NUCLEOTIDE SEQUENCE [LARGE SCALE GENOMIC DNA]</scope>
    <source>
        <strain evidence="2">S2_006_000_R2_64</strain>
    </source>
</reference>
<evidence type="ECO:0000313" key="2">
    <source>
        <dbReference type="EMBL" id="PZP55563.1"/>
    </source>
</evidence>
<organism evidence="2 3">
    <name type="scientific">Micavibrio aeruginosavorus</name>
    <dbReference type="NCBI Taxonomy" id="349221"/>
    <lineage>
        <taxon>Bacteria</taxon>
        <taxon>Pseudomonadati</taxon>
        <taxon>Bdellovibrionota</taxon>
        <taxon>Bdellovibrionia</taxon>
        <taxon>Bdellovibrionales</taxon>
        <taxon>Pseudobdellovibrionaceae</taxon>
        <taxon>Micavibrio</taxon>
    </lineage>
</organism>
<dbReference type="InterPro" id="IPR003331">
    <property type="entry name" value="UDP_GlcNAc_Epimerase_2_dom"/>
</dbReference>
<dbReference type="EMBL" id="QFOT01000062">
    <property type="protein sequence ID" value="PZP55563.1"/>
    <property type="molecule type" value="Genomic_DNA"/>
</dbReference>
<dbReference type="AlphaFoldDB" id="A0A2W5FKN7"/>
<sequence length="383" mass="43177">MEQRNILFLTGTRADFGKLLPLIQAVEAHPDLNCRIFCTGMHQLKLYGNTANEVMKYNFSHVHHYINQRIGEPMEMILANTISGLSRYIEEHPCDMIVVHGDRVEALAGAIVGMIKNVIVSHIEGGERSGTVDEMLRHAVSKLSHYHFVANEEAAARVRQMGEVPEKVYVIGSPDIDVMRSANLPALDTVKEYYEIDFNSYAIAMFHPVTTEQDQMEENAEKFVQALLEDNHNYVVIYPNNDEGTGYILDAYKRLENNERFRIYPSIKFERFLVLLKNAQFCIGNSSAGMREAPFYAIPTVNIGTRQQNRFIHSSIINCGYETNDILDAIASTKTIGRSDVSSYFGKGDSADGFMKAIAAPSFWQTKSQKQFFDIPAALKIIA</sequence>
<dbReference type="Gene3D" id="3.40.50.2000">
    <property type="entry name" value="Glycogen Phosphorylase B"/>
    <property type="match status" value="2"/>
</dbReference>
<evidence type="ECO:0000259" key="1">
    <source>
        <dbReference type="Pfam" id="PF02350"/>
    </source>
</evidence>
<name>A0A2W5FKN7_9BACT</name>
<protein>
    <submittedName>
        <fullName evidence="2">UDP-N-acetylglucosamine 2-epimerase (Hydrolyzing)</fullName>
    </submittedName>
</protein>
<dbReference type="NCBIfam" id="TIGR03568">
    <property type="entry name" value="NeuC_NnaA"/>
    <property type="match status" value="1"/>
</dbReference>
<dbReference type="InterPro" id="IPR020004">
    <property type="entry name" value="UDP-GlcNAc_Epase"/>
</dbReference>
<proteinExistence type="predicted"/>
<feature type="domain" description="UDP-N-acetylglucosamine 2-epimerase" evidence="1">
    <location>
        <begin position="25"/>
        <end position="358"/>
    </location>
</feature>
<dbReference type="PANTHER" id="PTHR43174:SF3">
    <property type="entry name" value="UDP-N-ACETYLGLUCOSAMINE 2-EPIMERASE"/>
    <property type="match status" value="1"/>
</dbReference>
<dbReference type="GO" id="GO:0004553">
    <property type="term" value="F:hydrolase activity, hydrolyzing O-glycosyl compounds"/>
    <property type="evidence" value="ECO:0007669"/>
    <property type="project" value="InterPro"/>
</dbReference>